<feature type="compositionally biased region" description="Polar residues" evidence="1">
    <location>
        <begin position="52"/>
        <end position="63"/>
    </location>
</feature>
<evidence type="ECO:0000313" key="4">
    <source>
        <dbReference type="Proteomes" id="UP000251692"/>
    </source>
</evidence>
<feature type="signal peptide" evidence="2">
    <location>
        <begin position="1"/>
        <end position="19"/>
    </location>
</feature>
<keyword evidence="4" id="KW-1185">Reference proteome</keyword>
<protein>
    <recommendedName>
        <fullName evidence="5">Secreted protein</fullName>
    </recommendedName>
</protein>
<comment type="caution">
    <text evidence="3">The sequence shown here is derived from an EMBL/GenBank/DDBJ whole genome shotgun (WGS) entry which is preliminary data.</text>
</comment>
<feature type="region of interest" description="Disordered" evidence="1">
    <location>
        <begin position="22"/>
        <end position="92"/>
    </location>
</feature>
<dbReference type="Proteomes" id="UP000251692">
    <property type="component" value="Unassembled WGS sequence"/>
</dbReference>
<accession>A0A364RHZ7</accession>
<reference evidence="3 4" key="1">
    <citation type="submission" date="2018-06" db="EMBL/GenBank/DDBJ databases">
        <authorList>
            <person name="Liu Z.-W."/>
        </authorList>
    </citation>
    <scope>NUCLEOTIDE SEQUENCE [LARGE SCALE GENOMIC DNA]</scope>
    <source>
        <strain evidence="3 4">2b14</strain>
    </source>
</reference>
<sequence length="92" mass="9662">MNTIKIKAALLAVTFVAFTGLTSCNTGTEPGETNTERSDLEEEGSMTVDDPATNNNTDVTQDTLESKYYDGNDSGSAVHAGDGQGNGTNQKQ</sequence>
<proteinExistence type="predicted"/>
<evidence type="ECO:0000256" key="2">
    <source>
        <dbReference type="SAM" id="SignalP"/>
    </source>
</evidence>
<evidence type="ECO:0000256" key="1">
    <source>
        <dbReference type="SAM" id="MobiDB-lite"/>
    </source>
</evidence>
<feature type="chain" id="PRO_5016991226" description="Secreted protein" evidence="2">
    <location>
        <begin position="20"/>
        <end position="92"/>
    </location>
</feature>
<reference evidence="3 4" key="2">
    <citation type="submission" date="2018-07" db="EMBL/GenBank/DDBJ databases">
        <title>Pontibacter sp. 2b14 genomic sequence and assembly.</title>
        <authorList>
            <person name="Du Z.-J."/>
        </authorList>
    </citation>
    <scope>NUCLEOTIDE SEQUENCE [LARGE SCALE GENOMIC DNA]</scope>
    <source>
        <strain evidence="3 4">2b14</strain>
    </source>
</reference>
<keyword evidence="2" id="KW-0732">Signal</keyword>
<dbReference type="PROSITE" id="PS51257">
    <property type="entry name" value="PROKAR_LIPOPROTEIN"/>
    <property type="match status" value="1"/>
</dbReference>
<name>A0A364RHZ7_9BACT</name>
<evidence type="ECO:0000313" key="3">
    <source>
        <dbReference type="EMBL" id="RAU83907.1"/>
    </source>
</evidence>
<evidence type="ECO:0008006" key="5">
    <source>
        <dbReference type="Google" id="ProtNLM"/>
    </source>
</evidence>
<dbReference type="RefSeq" id="WP_112303942.1">
    <property type="nucleotide sequence ID" value="NZ_QMDV01000001.1"/>
</dbReference>
<gene>
    <name evidence="3" type="ORF">DP923_02245</name>
</gene>
<dbReference type="EMBL" id="QMDV01000001">
    <property type="protein sequence ID" value="RAU83907.1"/>
    <property type="molecule type" value="Genomic_DNA"/>
</dbReference>
<dbReference type="AlphaFoldDB" id="A0A364RHZ7"/>
<organism evidence="3 4">
    <name type="scientific">Pontibacter arcticus</name>
    <dbReference type="NCBI Taxonomy" id="2080288"/>
    <lineage>
        <taxon>Bacteria</taxon>
        <taxon>Pseudomonadati</taxon>
        <taxon>Bacteroidota</taxon>
        <taxon>Cytophagia</taxon>
        <taxon>Cytophagales</taxon>
        <taxon>Hymenobacteraceae</taxon>
        <taxon>Pontibacter</taxon>
    </lineage>
</organism>